<dbReference type="Proteomes" id="UP000316270">
    <property type="component" value="Chromosome 6"/>
</dbReference>
<sequence length="429" mass="47157">MAALAAGIVGVVSAGTKVAIVLSQYGNEVGAAGQEARMIASEIRGSCTVLTTLHSTLKNVQTSPYYANCAELISDMTDASLEMYTEIMEVVEGLSAMTSDSRMNLRKRLQWTFQKPKIVMLRTALEAYRSNLALMLGTLDMAEKASRSYVALTEETVQEDEMDCTKLQALQLEQQMSLMKVQELGPEDIELPPSPTGAGQGIWGSPKAFPVEKGYVSALREEIATLKRSRTVYETDPEKVRDRVSRQSNRLSQLLLQDQKRISRRWSQSLPESRISMYSSFTAEKSRSPASTPGSSSTSTSESGDDPVSEIAQGQYWLNEPVVKQFCGWMAAQNGAQRDVILRQLQAQFGDMQREIVRKPISSVGIKAGKSENTLCADVSEPDLEKALITVLSDDGQAEPTPVIEASKAKKSFFLKRTMGLRRRTPSAS</sequence>
<evidence type="ECO:0000313" key="2">
    <source>
        <dbReference type="EMBL" id="QDS71725.1"/>
    </source>
</evidence>
<keyword evidence="3" id="KW-1185">Reference proteome</keyword>
<dbReference type="AlphaFoldDB" id="A0A517L7W5"/>
<organism evidence="2 3">
    <name type="scientific">Venturia effusa</name>
    <dbReference type="NCBI Taxonomy" id="50376"/>
    <lineage>
        <taxon>Eukaryota</taxon>
        <taxon>Fungi</taxon>
        <taxon>Dikarya</taxon>
        <taxon>Ascomycota</taxon>
        <taxon>Pezizomycotina</taxon>
        <taxon>Dothideomycetes</taxon>
        <taxon>Pleosporomycetidae</taxon>
        <taxon>Venturiales</taxon>
        <taxon>Venturiaceae</taxon>
        <taxon>Venturia</taxon>
    </lineage>
</organism>
<evidence type="ECO:0000313" key="3">
    <source>
        <dbReference type="Proteomes" id="UP000316270"/>
    </source>
</evidence>
<proteinExistence type="predicted"/>
<name>A0A517L7W5_9PEZI</name>
<evidence type="ECO:0000256" key="1">
    <source>
        <dbReference type="SAM" id="MobiDB-lite"/>
    </source>
</evidence>
<feature type="compositionally biased region" description="Low complexity" evidence="1">
    <location>
        <begin position="288"/>
        <end position="302"/>
    </location>
</feature>
<dbReference type="STRING" id="50376.A0A517L7W5"/>
<dbReference type="EMBL" id="CP042190">
    <property type="protein sequence ID" value="QDS71725.1"/>
    <property type="molecule type" value="Genomic_DNA"/>
</dbReference>
<reference evidence="2 3" key="1">
    <citation type="submission" date="2019-07" db="EMBL/GenBank/DDBJ databases">
        <title>Finished genome of Venturia effusa.</title>
        <authorList>
            <person name="Young C.A."/>
            <person name="Cox M.P."/>
            <person name="Ganley A.R.D."/>
            <person name="David W.J."/>
        </authorList>
    </citation>
    <scope>NUCLEOTIDE SEQUENCE [LARGE SCALE GENOMIC DNA]</scope>
    <source>
        <strain evidence="3">albino</strain>
    </source>
</reference>
<accession>A0A517L7W5</accession>
<dbReference type="OrthoDB" id="1394818at2759"/>
<evidence type="ECO:0008006" key="4">
    <source>
        <dbReference type="Google" id="ProtNLM"/>
    </source>
</evidence>
<feature type="region of interest" description="Disordered" evidence="1">
    <location>
        <begin position="281"/>
        <end position="308"/>
    </location>
</feature>
<protein>
    <recommendedName>
        <fullName evidence="4">Fungal N-terminal domain-containing protein</fullName>
    </recommendedName>
</protein>
<gene>
    <name evidence="2" type="ORF">FKW77_008684</name>
</gene>